<dbReference type="Proteomes" id="UP000324104">
    <property type="component" value="Unassembled WGS sequence"/>
</dbReference>
<protein>
    <recommendedName>
        <fullName evidence="2">DUF7260 domain-containing protein</fullName>
    </recommendedName>
</protein>
<reference evidence="3 4" key="1">
    <citation type="submission" date="2019-08" db="EMBL/GenBank/DDBJ databases">
        <title>Archaea genome.</title>
        <authorList>
            <person name="Kajale S."/>
            <person name="Shouche Y."/>
            <person name="Deshpande N."/>
            <person name="Sharma A."/>
        </authorList>
    </citation>
    <scope>NUCLEOTIDE SEQUENCE [LARGE SCALE GENOMIC DNA]</scope>
    <source>
        <strain evidence="3 4">ESP3B_9</strain>
    </source>
</reference>
<keyword evidence="4" id="KW-1185">Reference proteome</keyword>
<feature type="domain" description="DUF7260" evidence="2">
    <location>
        <begin position="9"/>
        <end position="242"/>
    </location>
</feature>
<dbReference type="AlphaFoldDB" id="A0A5D5ALX5"/>
<evidence type="ECO:0000256" key="1">
    <source>
        <dbReference type="SAM" id="Coils"/>
    </source>
</evidence>
<evidence type="ECO:0000313" key="4">
    <source>
        <dbReference type="Proteomes" id="UP000324104"/>
    </source>
</evidence>
<evidence type="ECO:0000313" key="3">
    <source>
        <dbReference type="EMBL" id="TYT62716.1"/>
    </source>
</evidence>
<dbReference type="InterPro" id="IPR055684">
    <property type="entry name" value="DUF7260"/>
</dbReference>
<gene>
    <name evidence="3" type="ORF">FYC77_06700</name>
</gene>
<keyword evidence="1" id="KW-0175">Coiled coil</keyword>
<dbReference type="EMBL" id="VTAW01000006">
    <property type="protein sequence ID" value="TYT62716.1"/>
    <property type="molecule type" value="Genomic_DNA"/>
</dbReference>
<comment type="caution">
    <text evidence="3">The sequence shown here is derived from an EMBL/GenBank/DDBJ whole genome shotgun (WGS) entry which is preliminary data.</text>
</comment>
<feature type="coiled-coil region" evidence="1">
    <location>
        <begin position="112"/>
        <end position="201"/>
    </location>
</feature>
<dbReference type="Pfam" id="PF23921">
    <property type="entry name" value="DUF7260"/>
    <property type="match status" value="1"/>
</dbReference>
<dbReference type="RefSeq" id="WP_149080733.1">
    <property type="nucleotide sequence ID" value="NZ_VTAW01000006.1"/>
</dbReference>
<evidence type="ECO:0000259" key="2">
    <source>
        <dbReference type="Pfam" id="PF23921"/>
    </source>
</evidence>
<proteinExistence type="predicted"/>
<organism evidence="3 4">
    <name type="scientific">Natrialba swarupiae</name>
    <dbReference type="NCBI Taxonomy" id="2448032"/>
    <lineage>
        <taxon>Archaea</taxon>
        <taxon>Methanobacteriati</taxon>
        <taxon>Methanobacteriota</taxon>
        <taxon>Stenosarchaea group</taxon>
        <taxon>Halobacteria</taxon>
        <taxon>Halobacteriales</taxon>
        <taxon>Natrialbaceae</taxon>
        <taxon>Natrialba</taxon>
    </lineage>
</organism>
<sequence length="253" mass="28892">MSSATPTTTVLEEARKTARRERRVLADEKRAFERFHRRLGELEASQPQIAGRQPLQCGTRASGLQTVRNAYTETVMSSPHYGDEYDETPLESMAEELGPELAVAVAQHTSLHAQLKRSLREAAEQAIESRERILDAIDTESTAIGEIEREVENVADELDAVRAQPIDCLEFNALRLTRERLDELRNRCDELAAKRQRQIRRRQGLTIMEIGTFERYLYDERSSPHPVLGSIAELGDRIERTRSQVDRRLAIVR</sequence>
<name>A0A5D5ALX5_9EURY</name>
<accession>A0A5D5ALX5</accession>